<reference evidence="11" key="1">
    <citation type="submission" date="2022-04" db="EMBL/GenBank/DDBJ databases">
        <title>A functionally conserved STORR gene fusion in Papaver species that diverged 16.8 million years ago.</title>
        <authorList>
            <person name="Catania T."/>
        </authorList>
    </citation>
    <scope>NUCLEOTIDE SEQUENCE</scope>
    <source>
        <strain evidence="11">S-188037</strain>
    </source>
</reference>
<evidence type="ECO:0000313" key="12">
    <source>
        <dbReference type="Proteomes" id="UP001202328"/>
    </source>
</evidence>
<feature type="transmembrane region" description="Helical" evidence="8">
    <location>
        <begin position="136"/>
        <end position="156"/>
    </location>
</feature>
<feature type="region of interest" description="Disordered" evidence="9">
    <location>
        <begin position="1"/>
        <end position="20"/>
    </location>
</feature>
<dbReference type="PANTHER" id="PTHR36488:SF8">
    <property type="entry name" value="CASP-LIKE PROTEIN 1U1"/>
    <property type="match status" value="1"/>
</dbReference>
<dbReference type="AlphaFoldDB" id="A0AAD4XD99"/>
<comment type="caution">
    <text evidence="11">The sequence shown here is derived from an EMBL/GenBank/DDBJ whole genome shotgun (WGS) entry which is preliminary data.</text>
</comment>
<dbReference type="GO" id="GO:0005886">
    <property type="term" value="C:plasma membrane"/>
    <property type="evidence" value="ECO:0007669"/>
    <property type="project" value="UniProtKB-SubCell"/>
</dbReference>
<keyword evidence="5 8" id="KW-0812">Transmembrane</keyword>
<keyword evidence="12" id="KW-1185">Reference proteome</keyword>
<organism evidence="11 12">
    <name type="scientific">Papaver atlanticum</name>
    <dbReference type="NCBI Taxonomy" id="357466"/>
    <lineage>
        <taxon>Eukaryota</taxon>
        <taxon>Viridiplantae</taxon>
        <taxon>Streptophyta</taxon>
        <taxon>Embryophyta</taxon>
        <taxon>Tracheophyta</taxon>
        <taxon>Spermatophyta</taxon>
        <taxon>Magnoliopsida</taxon>
        <taxon>Ranunculales</taxon>
        <taxon>Papaveraceae</taxon>
        <taxon>Papaveroideae</taxon>
        <taxon>Papaver</taxon>
    </lineage>
</organism>
<evidence type="ECO:0000256" key="3">
    <source>
        <dbReference type="ARBA" id="ARBA00011489"/>
    </source>
</evidence>
<proteinExistence type="inferred from homology"/>
<accession>A0AAD4XD99</accession>
<evidence type="ECO:0000256" key="9">
    <source>
        <dbReference type="SAM" id="MobiDB-lite"/>
    </source>
</evidence>
<dbReference type="InterPro" id="IPR006702">
    <property type="entry name" value="CASP_dom"/>
</dbReference>
<dbReference type="InterPro" id="IPR044173">
    <property type="entry name" value="CASPL"/>
</dbReference>
<evidence type="ECO:0000256" key="5">
    <source>
        <dbReference type="ARBA" id="ARBA00022692"/>
    </source>
</evidence>
<dbReference type="EMBL" id="JAJJMB010010800">
    <property type="protein sequence ID" value="KAI3906231.1"/>
    <property type="molecule type" value="Genomic_DNA"/>
</dbReference>
<evidence type="ECO:0000256" key="7">
    <source>
        <dbReference type="ARBA" id="ARBA00023136"/>
    </source>
</evidence>
<dbReference type="Proteomes" id="UP001202328">
    <property type="component" value="Unassembled WGS sequence"/>
</dbReference>
<comment type="similarity">
    <text evidence="2 8">Belongs to the Casparian strip membrane proteins (CASP) family.</text>
</comment>
<feature type="domain" description="Casparian strip membrane protein" evidence="10">
    <location>
        <begin position="46"/>
        <end position="187"/>
    </location>
</feature>
<comment type="caution">
    <text evidence="8">Lacks conserved residue(s) required for the propagation of feature annotation.</text>
</comment>
<protein>
    <recommendedName>
        <fullName evidence="8">CASP-like protein</fullName>
    </recommendedName>
</protein>
<gene>
    <name evidence="11" type="ORF">MKW98_021764</name>
</gene>
<sequence>MSTEELLRPAADTSSVATGGGSNTIDGADDLEAAAQSQSSFISLAASLCMRKLLFWTVFVAAIVIHTSKQTVDDISGHGSSKTTKYTQYSSYKYLLSVLWIVFVYTFLACLTSFFYGRLGSKAFLLKLLKWDAMMLTLLASATGTAGAVLVIASKGNSHDEWSKTCNVFDKFCRHMWASFGLSIFACSLFVWIIVYSAGTIRAP</sequence>
<evidence type="ECO:0000256" key="4">
    <source>
        <dbReference type="ARBA" id="ARBA00022475"/>
    </source>
</evidence>
<feature type="transmembrane region" description="Helical" evidence="8">
    <location>
        <begin position="176"/>
        <end position="198"/>
    </location>
</feature>
<dbReference type="Pfam" id="PF04535">
    <property type="entry name" value="CASP_dom"/>
    <property type="match status" value="1"/>
</dbReference>
<feature type="transmembrane region" description="Helical" evidence="8">
    <location>
        <begin position="92"/>
        <end position="116"/>
    </location>
</feature>
<evidence type="ECO:0000256" key="6">
    <source>
        <dbReference type="ARBA" id="ARBA00022989"/>
    </source>
</evidence>
<evidence type="ECO:0000313" key="11">
    <source>
        <dbReference type="EMBL" id="KAI3906231.1"/>
    </source>
</evidence>
<comment type="subcellular location">
    <subcellularLocation>
        <location evidence="1 8">Cell membrane</location>
        <topology evidence="1 8">Multi-pass membrane protein</topology>
    </subcellularLocation>
</comment>
<keyword evidence="7 8" id="KW-0472">Membrane</keyword>
<keyword evidence="6 8" id="KW-1133">Transmembrane helix</keyword>
<evidence type="ECO:0000256" key="8">
    <source>
        <dbReference type="RuleBase" id="RU361233"/>
    </source>
</evidence>
<name>A0AAD4XD99_9MAGN</name>
<dbReference type="NCBIfam" id="TIGR01569">
    <property type="entry name" value="A_tha_TIGR01569"/>
    <property type="match status" value="1"/>
</dbReference>
<evidence type="ECO:0000259" key="10">
    <source>
        <dbReference type="Pfam" id="PF04535"/>
    </source>
</evidence>
<comment type="subunit">
    <text evidence="3 8">Homodimer and heterodimers.</text>
</comment>
<dbReference type="PANTHER" id="PTHR36488">
    <property type="entry name" value="CASP-LIKE PROTEIN 1U1"/>
    <property type="match status" value="1"/>
</dbReference>
<keyword evidence="4 8" id="KW-1003">Cell membrane</keyword>
<evidence type="ECO:0000256" key="2">
    <source>
        <dbReference type="ARBA" id="ARBA00007651"/>
    </source>
</evidence>
<evidence type="ECO:0000256" key="1">
    <source>
        <dbReference type="ARBA" id="ARBA00004651"/>
    </source>
</evidence>
<dbReference type="InterPro" id="IPR006459">
    <property type="entry name" value="CASP/CASPL"/>
</dbReference>